<dbReference type="NCBIfam" id="TIGR00449">
    <property type="entry name" value="tgt_general"/>
    <property type="match status" value="1"/>
</dbReference>
<dbReference type="AlphaFoldDB" id="A0A5B9D704"/>
<keyword evidence="1 7" id="KW-0328">Glycosyltransferase</keyword>
<dbReference type="GO" id="GO:0046872">
    <property type="term" value="F:metal ion binding"/>
    <property type="evidence" value="ECO:0007669"/>
    <property type="project" value="UniProtKB-KW"/>
</dbReference>
<name>A0A5B9D704_9ARCH</name>
<keyword evidence="5" id="KW-0862">Zinc</keyword>
<dbReference type="GeneID" id="41328762"/>
<dbReference type="EMBL" id="CP042905">
    <property type="protein sequence ID" value="QEE14938.1"/>
    <property type="molecule type" value="Genomic_DNA"/>
</dbReference>
<evidence type="ECO:0000256" key="5">
    <source>
        <dbReference type="ARBA" id="ARBA00022833"/>
    </source>
</evidence>
<dbReference type="GO" id="GO:0002099">
    <property type="term" value="P:tRNA wobble guanine modification"/>
    <property type="evidence" value="ECO:0007669"/>
    <property type="project" value="TreeGrafter"/>
</dbReference>
<dbReference type="PANTHER" id="PTHR46499:SF1">
    <property type="entry name" value="QUEUINE TRNA-RIBOSYLTRANSFERASE"/>
    <property type="match status" value="1"/>
</dbReference>
<keyword evidence="4" id="KW-0479">Metal-binding</keyword>
<dbReference type="InterPro" id="IPR002616">
    <property type="entry name" value="tRNA_ribo_trans-like"/>
</dbReference>
<evidence type="ECO:0000256" key="2">
    <source>
        <dbReference type="ARBA" id="ARBA00022679"/>
    </source>
</evidence>
<protein>
    <submittedName>
        <fullName evidence="7">tRNA guanosine(15) transglycosylase TgtA</fullName>
        <ecNumber evidence="7">2.4.2.48</ecNumber>
    </submittedName>
</protein>
<dbReference type="InterPro" id="IPR036511">
    <property type="entry name" value="TGT-like_sf"/>
</dbReference>
<dbReference type="Gene3D" id="3.20.20.105">
    <property type="entry name" value="Queuine tRNA-ribosyltransferase-like"/>
    <property type="match status" value="1"/>
</dbReference>
<evidence type="ECO:0000313" key="7">
    <source>
        <dbReference type="EMBL" id="QEE14938.1"/>
    </source>
</evidence>
<dbReference type="Pfam" id="PF01702">
    <property type="entry name" value="TGT"/>
    <property type="match status" value="1"/>
</dbReference>
<keyword evidence="8" id="KW-1185">Reference proteome</keyword>
<dbReference type="Proteomes" id="UP000321408">
    <property type="component" value="Chromosome"/>
</dbReference>
<accession>A0A5B9D704</accession>
<keyword evidence="3" id="KW-0819">tRNA processing</keyword>
<evidence type="ECO:0000256" key="4">
    <source>
        <dbReference type="ARBA" id="ARBA00022723"/>
    </source>
</evidence>
<dbReference type="SUPFAM" id="SSF51713">
    <property type="entry name" value="tRNA-guanine transglycosylase"/>
    <property type="match status" value="1"/>
</dbReference>
<keyword evidence="2 7" id="KW-0808">Transferase</keyword>
<proteinExistence type="predicted"/>
<sequence>MSYSYEIKDFDAGGRIGNFKLGSKKLDTPNLFPVVNPFQNLISPKEFYNHFKIQAIFTNAYIIYKNRENNPNIIKKGLHEHLGFPGIIATDSGGFQDYMYAGDIKLAPEEIEPFQEKIGSDCPVILDIPVQTTDPYEEAKRKVDITIRRAKDNILRRQRTDTAWFAPIHGSIYPDLLKVSSQEMSKLDYGIYAIGGVVKTFIDYRFDLDIEILLNVRKWIDPSKPLHMFGLGLPNFFSLAVACGADTFDSAAYILYAKDDRYFTFTGTKNIKDLSELPCHCPICIKYSASEIQKLPKDKRTEVIARHNLYHSFSEIRTIKQAIREGTLWDLVEQRVHVHPKYIKALRKSIEFPDHFNQLLNMNKIKGQKLLSPFSFYRPHLQYFRKKIENFKIFPSKKILLCVPELDLPSDKGISFEGWKKEIKLNPYYEEIQVVIISNSLSIIPIELAEIYPAGQHEGFVNIEHKKKEISILLSTFKKFLSENKSQFKFIKILIPITFVNEYQVQEQFQPKNHLIYYIKNLISENFPEIKTSVIQTIEEL</sequence>
<dbReference type="Gene3D" id="3.40.50.10630">
    <property type="entry name" value="Uracil-DNA glycosylase-like"/>
    <property type="match status" value="1"/>
</dbReference>
<feature type="domain" description="tRNA-guanine(15) transglycosylase-like" evidence="6">
    <location>
        <begin position="13"/>
        <end position="340"/>
    </location>
</feature>
<dbReference type="InterPro" id="IPR050076">
    <property type="entry name" value="ArchSynthase1/Queuine_TRR"/>
</dbReference>
<dbReference type="NCBIfam" id="TIGR00432">
    <property type="entry name" value="arcsn_tRNA_tgt"/>
    <property type="match status" value="1"/>
</dbReference>
<organism evidence="7 8">
    <name type="scientific">Promethearchaeum syntrophicum</name>
    <dbReference type="NCBI Taxonomy" id="2594042"/>
    <lineage>
        <taxon>Archaea</taxon>
        <taxon>Promethearchaeati</taxon>
        <taxon>Promethearchaeota</taxon>
        <taxon>Promethearchaeia</taxon>
        <taxon>Promethearchaeales</taxon>
        <taxon>Promethearchaeaceae</taxon>
        <taxon>Promethearchaeum</taxon>
    </lineage>
</organism>
<dbReference type="InterPro" id="IPR036895">
    <property type="entry name" value="Uracil-DNA_glycosylase-like_sf"/>
</dbReference>
<dbReference type="GO" id="GO:0005737">
    <property type="term" value="C:cytoplasm"/>
    <property type="evidence" value="ECO:0007669"/>
    <property type="project" value="TreeGrafter"/>
</dbReference>
<dbReference type="KEGG" id="psyt:DSAG12_00760"/>
<dbReference type="PANTHER" id="PTHR46499">
    <property type="entry name" value="QUEUINE TRNA-RIBOSYLTRANSFERASE"/>
    <property type="match status" value="1"/>
</dbReference>
<dbReference type="InterPro" id="IPR004804">
    <property type="entry name" value="TgtA"/>
</dbReference>
<evidence type="ECO:0000256" key="3">
    <source>
        <dbReference type="ARBA" id="ARBA00022694"/>
    </source>
</evidence>
<evidence type="ECO:0000259" key="6">
    <source>
        <dbReference type="Pfam" id="PF01702"/>
    </source>
</evidence>
<evidence type="ECO:0000313" key="8">
    <source>
        <dbReference type="Proteomes" id="UP000321408"/>
    </source>
</evidence>
<evidence type="ECO:0000256" key="1">
    <source>
        <dbReference type="ARBA" id="ARBA00022676"/>
    </source>
</evidence>
<gene>
    <name evidence="7" type="primary">tgtA</name>
    <name evidence="7" type="ORF">DSAG12_00760</name>
</gene>
<dbReference type="RefSeq" id="WP_147661873.1">
    <property type="nucleotide sequence ID" value="NZ_CP042905.2"/>
</dbReference>
<reference evidence="7 8" key="2">
    <citation type="journal article" date="2024" name="Int. J. Syst. Evol. Microbiol.">
        <title>Promethearchaeum syntrophicum gen. nov., sp. nov., an anaerobic, obligately syntrophic archaeon, the first isolate of the lineage 'Asgard' archaea, and proposal of the new archaeal phylum Promethearchaeota phyl. nov. and kingdom Promethearchaeati regn. nov.</title>
        <authorList>
            <person name="Imachi H."/>
            <person name="Nobu M.K."/>
            <person name="Kato S."/>
            <person name="Takaki Y."/>
            <person name="Miyazaki M."/>
            <person name="Miyata M."/>
            <person name="Ogawara M."/>
            <person name="Saito Y."/>
            <person name="Sakai S."/>
            <person name="Tahara Y.O."/>
            <person name="Takano Y."/>
            <person name="Tasumi E."/>
            <person name="Uematsu K."/>
            <person name="Yoshimura T."/>
            <person name="Itoh T."/>
            <person name="Ohkuma M."/>
            <person name="Takai K."/>
        </authorList>
    </citation>
    <scope>NUCLEOTIDE SEQUENCE [LARGE SCALE GENOMIC DNA]</scope>
    <source>
        <strain evidence="7 8">MK-D1</strain>
    </source>
</reference>
<reference evidence="7 8" key="1">
    <citation type="journal article" date="2020" name="Nature">
        <title>Isolation of an archaeon at the prokaryote-eukaryote interface.</title>
        <authorList>
            <person name="Imachi H."/>
            <person name="Nobu M.K."/>
            <person name="Nakahara N."/>
            <person name="Morono Y."/>
            <person name="Ogawara M."/>
            <person name="Takaki Y."/>
            <person name="Takano Y."/>
            <person name="Uematsu K."/>
            <person name="Ikuta T."/>
            <person name="Ito M."/>
            <person name="Matsui Y."/>
            <person name="Miyazaki M."/>
            <person name="Murata K."/>
            <person name="Saito Y."/>
            <person name="Sakai S."/>
            <person name="Song C."/>
            <person name="Tasumi E."/>
            <person name="Yamanaka Y."/>
            <person name="Yamaguchi T."/>
            <person name="Kamagata Y."/>
            <person name="Tamaki H."/>
            <person name="Takai K."/>
        </authorList>
    </citation>
    <scope>NUCLEOTIDE SEQUENCE [LARGE SCALE GENOMIC DNA]</scope>
    <source>
        <strain evidence="7 8">MK-D1</strain>
    </source>
</reference>
<dbReference type="SUPFAM" id="SSF52141">
    <property type="entry name" value="Uracil-DNA glycosylase-like"/>
    <property type="match status" value="1"/>
</dbReference>
<dbReference type="OrthoDB" id="6871at2157"/>
<dbReference type="EC" id="2.4.2.48" evidence="7"/>
<dbReference type="GO" id="GO:0016763">
    <property type="term" value="F:pentosyltransferase activity"/>
    <property type="evidence" value="ECO:0007669"/>
    <property type="project" value="InterPro"/>
</dbReference>